<sequence>MGTLDQKFATLDRQMELGLEKVSDIVHHQTRGNEYEKEVHEVLSSLLPSSRFFQVSAGELATEKDSPLRKQVDLVVHPPIPQLLRRESGTRFLPEWILIAGEVKSTLSYGDRGGIVETADRIARFAEADYENRLPFLVVGGATQVSRNGIATLAADLANRPASPAIFCFDPGQGSAGFAGASFWVSHDSPVTAIDADGNYIDGTVTLDADSGALTALMFMWTWASLQYRAIAPAMNYSGMSAALAELTQSDPILAHTVDASGAHREQYITLGLTQRKPAVSWQTYTETLPERRHPAPAFDGAARKAAEAVAHEQASNNIADSGYPDKVMLITLGHWVDQEDTWDESPWGGQIESRRGYGYYPDMSADDLLQAARVFWKFNPNSPTWHGVEYAVVAHAGETRAVLRIDRFIGPMWNRWGFQGTVVTDPAIVDALVGKPAPTRQNPITTWIPSTTDQ</sequence>
<feature type="domain" description="DUF6602" evidence="1">
    <location>
        <begin position="22"/>
        <end position="109"/>
    </location>
</feature>
<name>A0A5R8P8T5_9NOCA</name>
<dbReference type="RefSeq" id="WP_138458598.1">
    <property type="nucleotide sequence ID" value="NZ_VBUU01000039.1"/>
</dbReference>
<organism evidence="2 3">
    <name type="scientific">Nocardia cyriacigeorgica</name>
    <dbReference type="NCBI Taxonomy" id="135487"/>
    <lineage>
        <taxon>Bacteria</taxon>
        <taxon>Bacillati</taxon>
        <taxon>Actinomycetota</taxon>
        <taxon>Actinomycetes</taxon>
        <taxon>Mycobacteriales</taxon>
        <taxon>Nocardiaceae</taxon>
        <taxon>Nocardia</taxon>
    </lineage>
</organism>
<dbReference type="EMBL" id="VBUU01000039">
    <property type="protein sequence ID" value="TLF97576.1"/>
    <property type="molecule type" value="Genomic_DNA"/>
</dbReference>
<proteinExistence type="predicted"/>
<gene>
    <name evidence="2" type="ORF">FEK35_27105</name>
</gene>
<protein>
    <recommendedName>
        <fullName evidence="1">DUF6602 domain-containing protein</fullName>
    </recommendedName>
</protein>
<reference evidence="2 3" key="1">
    <citation type="submission" date="2019-05" db="EMBL/GenBank/DDBJ databases">
        <title>Genomes sequences of two Nocardia cyriacigeorgica environmental isolates, type strains Nocardia asteroides ATCC 19247 and Nocardia cyriacigeorgica DSM 44484.</title>
        <authorList>
            <person name="Vautrin F."/>
            <person name="Bergeron E."/>
            <person name="Dubost A."/>
            <person name="Abrouk D."/>
            <person name="Rodriguez Nava V."/>
            <person name="Pujic P."/>
        </authorList>
    </citation>
    <scope>NUCLEOTIDE SEQUENCE [LARGE SCALE GENOMIC DNA]</scope>
    <source>
        <strain evidence="2 3">EML 1456</strain>
    </source>
</reference>
<evidence type="ECO:0000313" key="3">
    <source>
        <dbReference type="Proteomes" id="UP000308349"/>
    </source>
</evidence>
<dbReference type="AlphaFoldDB" id="A0A5R8P8T5"/>
<comment type="caution">
    <text evidence="2">The sequence shown here is derived from an EMBL/GenBank/DDBJ whole genome shotgun (WGS) entry which is preliminary data.</text>
</comment>
<dbReference type="Pfam" id="PF20247">
    <property type="entry name" value="DUF6602"/>
    <property type="match status" value="1"/>
</dbReference>
<dbReference type="InterPro" id="IPR046537">
    <property type="entry name" value="DUF6602"/>
</dbReference>
<evidence type="ECO:0000313" key="2">
    <source>
        <dbReference type="EMBL" id="TLF97576.1"/>
    </source>
</evidence>
<evidence type="ECO:0000259" key="1">
    <source>
        <dbReference type="Pfam" id="PF20247"/>
    </source>
</evidence>
<accession>A0A5R8P8T5</accession>
<dbReference type="Proteomes" id="UP000308349">
    <property type="component" value="Unassembled WGS sequence"/>
</dbReference>